<dbReference type="PANTHER" id="PTHR11475:SF4">
    <property type="entry name" value="CHORION PEROXIDASE"/>
    <property type="match status" value="1"/>
</dbReference>
<reference evidence="4 5" key="1">
    <citation type="submission" date="2018-09" db="EMBL/GenBank/DDBJ databases">
        <title>Draft genome sequence of Rhodopseudomonas palustris 2.1.18.</title>
        <authorList>
            <person name="Robertson S.L."/>
            <person name="Meyer T.E."/>
            <person name="Kyndt J.A."/>
        </authorList>
    </citation>
    <scope>NUCLEOTIDE SEQUENCE [LARGE SCALE GENOMIC DNA]</scope>
    <source>
        <strain evidence="4 5">2.1.18</strain>
    </source>
</reference>
<protein>
    <submittedName>
        <fullName evidence="4">Heme peroxidase</fullName>
    </submittedName>
</protein>
<name>A0A418UX32_RHOPL</name>
<dbReference type="GO" id="GO:0006979">
    <property type="term" value="P:response to oxidative stress"/>
    <property type="evidence" value="ECO:0007669"/>
    <property type="project" value="InterPro"/>
</dbReference>
<proteinExistence type="predicted"/>
<keyword evidence="4" id="KW-0560">Oxidoreductase</keyword>
<dbReference type="RefSeq" id="WP_119859378.1">
    <property type="nucleotide sequence ID" value="NZ_QYYD01000051.1"/>
</dbReference>
<accession>A0A418UX32</accession>
<evidence type="ECO:0000256" key="3">
    <source>
        <dbReference type="ARBA" id="ARBA00023180"/>
    </source>
</evidence>
<evidence type="ECO:0000313" key="5">
    <source>
        <dbReference type="Proteomes" id="UP000285523"/>
    </source>
</evidence>
<dbReference type="OrthoDB" id="105077at2"/>
<sequence length="519" mass="56673">MAYDVNVIPGHGKAGRHPTREFLDTLSGHTDPGMFGRMFPDLRPLAVSDTALKELADAMLDAAPNDPAGDNTKVPAGFTYLGQFVDHDITLDLTAFGEKQDDPNAVRNFRTPALDLDSIYGLGPDGSRQLYARNPGDANGKSPGPKLLIGKTINVALGGITGDHRNDLPRSPEGFALIGDHRNDENLAVAQSHLAMLKFHNKVCDQLIAAGRPAATVFAEARQTVTWHYQWMVLHDFVERITEKGIVARILEQGRRFYRFKTTPYMPVEFSAGVYRLGHSMVREAYSYNRIFTPGGTTPATLQLLFTFTGLSGGIVGDLAPNPPTGPTPISVLPSNWIIDWRRFYDVLDTNPAGVTKNHSRKLDPFVVPALHKLPGEQSPNNVLPFRNLKRGVLLGLPSGQDVAKAMRIPSPLTPDEIAKGTDGAVAKKHGLHEQTPFWYYILKEAEQRGGGERLGPVGATLLAEVFVGLVHGDHQSYLWLKGKDWKPTLPAQVAGTFTMADLLRFVGDISPIDGISTV</sequence>
<dbReference type="GO" id="GO:0005576">
    <property type="term" value="C:extracellular region"/>
    <property type="evidence" value="ECO:0007669"/>
    <property type="project" value="UniProtKB-SubCell"/>
</dbReference>
<dbReference type="EMBL" id="QYYD01000051">
    <property type="protein sequence ID" value="RJF64231.1"/>
    <property type="molecule type" value="Genomic_DNA"/>
</dbReference>
<dbReference type="SUPFAM" id="SSF48113">
    <property type="entry name" value="Heme-dependent peroxidases"/>
    <property type="match status" value="1"/>
</dbReference>
<dbReference type="GO" id="GO:0020037">
    <property type="term" value="F:heme binding"/>
    <property type="evidence" value="ECO:0007669"/>
    <property type="project" value="InterPro"/>
</dbReference>
<evidence type="ECO:0000256" key="1">
    <source>
        <dbReference type="ARBA" id="ARBA00004613"/>
    </source>
</evidence>
<dbReference type="PROSITE" id="PS50292">
    <property type="entry name" value="PEROXIDASE_3"/>
    <property type="match status" value="1"/>
</dbReference>
<evidence type="ECO:0000313" key="4">
    <source>
        <dbReference type="EMBL" id="RJF64231.1"/>
    </source>
</evidence>
<dbReference type="Gene3D" id="1.10.640.10">
    <property type="entry name" value="Haem peroxidase domain superfamily, animal type"/>
    <property type="match status" value="1"/>
</dbReference>
<dbReference type="Proteomes" id="UP000285523">
    <property type="component" value="Unassembled WGS sequence"/>
</dbReference>
<comment type="caution">
    <text evidence="4">The sequence shown here is derived from an EMBL/GenBank/DDBJ whole genome shotgun (WGS) entry which is preliminary data.</text>
</comment>
<dbReference type="InterPro" id="IPR019791">
    <property type="entry name" value="Haem_peroxidase_animal"/>
</dbReference>
<keyword evidence="3" id="KW-0325">Glycoprotein</keyword>
<dbReference type="GO" id="GO:0004601">
    <property type="term" value="F:peroxidase activity"/>
    <property type="evidence" value="ECO:0007669"/>
    <property type="project" value="UniProtKB-KW"/>
</dbReference>
<gene>
    <name evidence="4" type="ORF">D4Q52_25445</name>
</gene>
<dbReference type="CDD" id="cd09819">
    <property type="entry name" value="An_peroxidase_bacterial_1"/>
    <property type="match status" value="1"/>
</dbReference>
<dbReference type="AlphaFoldDB" id="A0A418UX32"/>
<dbReference type="Pfam" id="PF03098">
    <property type="entry name" value="An_peroxidase"/>
    <property type="match status" value="1"/>
</dbReference>
<keyword evidence="2" id="KW-0964">Secreted</keyword>
<comment type="subcellular location">
    <subcellularLocation>
        <location evidence="1">Secreted</location>
    </subcellularLocation>
</comment>
<dbReference type="PANTHER" id="PTHR11475">
    <property type="entry name" value="OXIDASE/PEROXIDASE"/>
    <property type="match status" value="1"/>
</dbReference>
<evidence type="ECO:0000256" key="2">
    <source>
        <dbReference type="ARBA" id="ARBA00022525"/>
    </source>
</evidence>
<organism evidence="4 5">
    <name type="scientific">Rhodopseudomonas palustris</name>
    <dbReference type="NCBI Taxonomy" id="1076"/>
    <lineage>
        <taxon>Bacteria</taxon>
        <taxon>Pseudomonadati</taxon>
        <taxon>Pseudomonadota</taxon>
        <taxon>Alphaproteobacteria</taxon>
        <taxon>Hyphomicrobiales</taxon>
        <taxon>Nitrobacteraceae</taxon>
        <taxon>Rhodopseudomonas</taxon>
    </lineage>
</organism>
<keyword evidence="4" id="KW-0575">Peroxidase</keyword>
<dbReference type="InterPro" id="IPR010255">
    <property type="entry name" value="Haem_peroxidase_sf"/>
</dbReference>
<dbReference type="InterPro" id="IPR037120">
    <property type="entry name" value="Haem_peroxidase_sf_animal"/>
</dbReference>